<dbReference type="PANTHER" id="PTHR23513">
    <property type="entry name" value="INTEGRAL MEMBRANE EFFLUX PROTEIN-RELATED"/>
    <property type="match status" value="1"/>
</dbReference>
<dbReference type="Proteomes" id="UP001597079">
    <property type="component" value="Unassembled WGS sequence"/>
</dbReference>
<dbReference type="CDD" id="cd06173">
    <property type="entry name" value="MFS_MefA_like"/>
    <property type="match status" value="1"/>
</dbReference>
<dbReference type="Gene3D" id="1.20.1250.20">
    <property type="entry name" value="MFS general substrate transporter like domains"/>
    <property type="match status" value="1"/>
</dbReference>
<comment type="caution">
    <text evidence="9">The sequence shown here is derived from an EMBL/GenBank/DDBJ whole genome shotgun (WGS) entry which is preliminary data.</text>
</comment>
<evidence type="ECO:0000256" key="4">
    <source>
        <dbReference type="ARBA" id="ARBA00022692"/>
    </source>
</evidence>
<dbReference type="InterPro" id="IPR011701">
    <property type="entry name" value="MFS"/>
</dbReference>
<proteinExistence type="predicted"/>
<dbReference type="RefSeq" id="WP_377942223.1">
    <property type="nucleotide sequence ID" value="NZ_JBHUCX010000020.1"/>
</dbReference>
<comment type="subcellular location">
    <subcellularLocation>
        <location evidence="1">Cell membrane</location>
        <topology evidence="1">Multi-pass membrane protein</topology>
    </subcellularLocation>
</comment>
<feature type="transmembrane region" description="Helical" evidence="7">
    <location>
        <begin position="290"/>
        <end position="308"/>
    </location>
</feature>
<feature type="transmembrane region" description="Helical" evidence="7">
    <location>
        <begin position="262"/>
        <end position="283"/>
    </location>
</feature>
<feature type="transmembrane region" description="Helical" evidence="7">
    <location>
        <begin position="224"/>
        <end position="250"/>
    </location>
</feature>
<dbReference type="EMBL" id="JBHUCX010000020">
    <property type="protein sequence ID" value="MFD1674351.1"/>
    <property type="molecule type" value="Genomic_DNA"/>
</dbReference>
<feature type="transmembrane region" description="Helical" evidence="7">
    <location>
        <begin position="104"/>
        <end position="122"/>
    </location>
</feature>
<feature type="transmembrane region" description="Helical" evidence="7">
    <location>
        <begin position="12"/>
        <end position="34"/>
    </location>
</feature>
<feature type="transmembrane region" description="Helical" evidence="7">
    <location>
        <begin position="77"/>
        <end position="98"/>
    </location>
</feature>
<dbReference type="Pfam" id="PF07690">
    <property type="entry name" value="MFS_1"/>
    <property type="match status" value="1"/>
</dbReference>
<dbReference type="InterPro" id="IPR020846">
    <property type="entry name" value="MFS_dom"/>
</dbReference>
<evidence type="ECO:0000256" key="5">
    <source>
        <dbReference type="ARBA" id="ARBA00022989"/>
    </source>
</evidence>
<evidence type="ECO:0000256" key="2">
    <source>
        <dbReference type="ARBA" id="ARBA00022448"/>
    </source>
</evidence>
<gene>
    <name evidence="9" type="ORF">ACFSB2_06485</name>
</gene>
<organism evidence="9 10">
    <name type="scientific">Alicyclobacillus fodiniaquatilis</name>
    <dbReference type="NCBI Taxonomy" id="1661150"/>
    <lineage>
        <taxon>Bacteria</taxon>
        <taxon>Bacillati</taxon>
        <taxon>Bacillota</taxon>
        <taxon>Bacilli</taxon>
        <taxon>Bacillales</taxon>
        <taxon>Alicyclobacillaceae</taxon>
        <taxon>Alicyclobacillus</taxon>
    </lineage>
</organism>
<evidence type="ECO:0000256" key="1">
    <source>
        <dbReference type="ARBA" id="ARBA00004651"/>
    </source>
</evidence>
<evidence type="ECO:0000313" key="9">
    <source>
        <dbReference type="EMBL" id="MFD1674351.1"/>
    </source>
</evidence>
<keyword evidence="10" id="KW-1185">Reference proteome</keyword>
<evidence type="ECO:0000256" key="3">
    <source>
        <dbReference type="ARBA" id="ARBA00022475"/>
    </source>
</evidence>
<feature type="transmembrane region" description="Helical" evidence="7">
    <location>
        <begin position="46"/>
        <end position="70"/>
    </location>
</feature>
<dbReference type="PROSITE" id="PS50850">
    <property type="entry name" value="MFS"/>
    <property type="match status" value="1"/>
</dbReference>
<name>A0ABW4JD72_9BACL</name>
<dbReference type="PANTHER" id="PTHR23513:SF11">
    <property type="entry name" value="STAPHYLOFERRIN A TRANSPORTER"/>
    <property type="match status" value="1"/>
</dbReference>
<accession>A0ABW4JD72</accession>
<reference evidence="10" key="1">
    <citation type="journal article" date="2019" name="Int. J. Syst. Evol. Microbiol.">
        <title>The Global Catalogue of Microorganisms (GCM) 10K type strain sequencing project: providing services to taxonomists for standard genome sequencing and annotation.</title>
        <authorList>
            <consortium name="The Broad Institute Genomics Platform"/>
            <consortium name="The Broad Institute Genome Sequencing Center for Infectious Disease"/>
            <person name="Wu L."/>
            <person name="Ma J."/>
        </authorList>
    </citation>
    <scope>NUCLEOTIDE SEQUENCE [LARGE SCALE GENOMIC DNA]</scope>
    <source>
        <strain evidence="10">CGMCC 1.12286</strain>
    </source>
</reference>
<evidence type="ECO:0000259" key="8">
    <source>
        <dbReference type="PROSITE" id="PS50850"/>
    </source>
</evidence>
<sequence length="419" mass="45438">MHFNTTILKNKNFLSYWSGGLISGLGDAMFLLALNWMVVEKTNSGFILGTIMASISLPQILLVTIGGVIADRLNPKWVMIASDAVRGLIMVFLVVMSFDGVPPMWTLFMMAIIYGCMDAVFFPAQSAFQQRLVSSEQYTQSFGLLMISVQVAGIAGPVLGGALISKWGYQLVIVANGLSFVCSILLLLLVKPLPAASADEAEKERLSFLSDIHVGIRYVLKNHLILTTSLSAFLVNACVQATFIAIPFLAKQAHLGAQGFGLMNMGIGIGGAFAAIFFAFIRIQKPTPRMTFLACFFEGLAFLGLVFTRALWPLIGTMLVIGITEAVVNTIAPSVNQKIIPPHLIGRVISFMIVLMSGSEPLARAFSGWMIQWSGVTVLLICTGVLEMVVAVIGYFMPVIRNYASEQAQIMAQDGTMKE</sequence>
<feature type="domain" description="Major facilitator superfamily (MFS) profile" evidence="8">
    <location>
        <begin position="12"/>
        <end position="401"/>
    </location>
</feature>
<dbReference type="SUPFAM" id="SSF103473">
    <property type="entry name" value="MFS general substrate transporter"/>
    <property type="match status" value="1"/>
</dbReference>
<keyword evidence="3" id="KW-1003">Cell membrane</keyword>
<keyword evidence="2" id="KW-0813">Transport</keyword>
<evidence type="ECO:0000256" key="7">
    <source>
        <dbReference type="SAM" id="Phobius"/>
    </source>
</evidence>
<feature type="transmembrane region" description="Helical" evidence="7">
    <location>
        <begin position="142"/>
        <end position="163"/>
    </location>
</feature>
<keyword evidence="6 7" id="KW-0472">Membrane</keyword>
<keyword evidence="4 7" id="KW-0812">Transmembrane</keyword>
<keyword evidence="5 7" id="KW-1133">Transmembrane helix</keyword>
<evidence type="ECO:0000313" key="10">
    <source>
        <dbReference type="Proteomes" id="UP001597079"/>
    </source>
</evidence>
<evidence type="ECO:0000256" key="6">
    <source>
        <dbReference type="ARBA" id="ARBA00023136"/>
    </source>
</evidence>
<dbReference type="InterPro" id="IPR036259">
    <property type="entry name" value="MFS_trans_sf"/>
</dbReference>
<protein>
    <submittedName>
        <fullName evidence="9">MFS transporter</fullName>
    </submittedName>
</protein>
<feature type="transmembrane region" description="Helical" evidence="7">
    <location>
        <begin position="375"/>
        <end position="397"/>
    </location>
</feature>
<feature type="transmembrane region" description="Helical" evidence="7">
    <location>
        <begin position="169"/>
        <end position="190"/>
    </location>
</feature>